<evidence type="ECO:0000313" key="7">
    <source>
        <dbReference type="Proteomes" id="UP000799291"/>
    </source>
</evidence>
<dbReference type="InterPro" id="IPR001328">
    <property type="entry name" value="Pept_tRNA_hydro"/>
</dbReference>
<dbReference type="SUPFAM" id="SSF53178">
    <property type="entry name" value="Peptidyl-tRNA hydrolase-like"/>
    <property type="match status" value="1"/>
</dbReference>
<proteinExistence type="inferred from homology"/>
<sequence>ARTAAQKAYPLLVCSLGNPGPNYAHTLHSAGHTITSHISAVKRYQPFTKGLSGLVSRPDNTTYSFGIFQGFRKETLDGPPDEDDWTFWQSTSLMNVSGAGVKKAWREYAKGVVKEGLEPRLVVVHDELEAPLGKVTVKEGSSSARGHNGLKSCQASLGSLRWWRIGVGIGRPESREPDVVSRYVLRKMNGGEMKAMERASSAVVAALRQIGEGKR</sequence>
<keyword evidence="2" id="KW-0820">tRNA-binding</keyword>
<dbReference type="Gene3D" id="3.40.50.1470">
    <property type="entry name" value="Peptidyl-tRNA hydrolase"/>
    <property type="match status" value="1"/>
</dbReference>
<evidence type="ECO:0000256" key="5">
    <source>
        <dbReference type="ARBA" id="ARBA00038063"/>
    </source>
</evidence>
<gene>
    <name evidence="6" type="ORF">K458DRAFT_248022</name>
</gene>
<dbReference type="NCBIfam" id="TIGR00447">
    <property type="entry name" value="pth"/>
    <property type="match status" value="1"/>
</dbReference>
<keyword evidence="4" id="KW-0694">RNA-binding</keyword>
<dbReference type="PANTHER" id="PTHR17224:SF1">
    <property type="entry name" value="PEPTIDYL-TRNA HYDROLASE"/>
    <property type="match status" value="1"/>
</dbReference>
<dbReference type="PANTHER" id="PTHR17224">
    <property type="entry name" value="PEPTIDYL-TRNA HYDROLASE"/>
    <property type="match status" value="1"/>
</dbReference>
<feature type="non-terminal residue" evidence="6">
    <location>
        <position position="1"/>
    </location>
</feature>
<feature type="non-terminal residue" evidence="6">
    <location>
        <position position="215"/>
    </location>
</feature>
<dbReference type="EC" id="3.1.1.29" evidence="1"/>
<evidence type="ECO:0000256" key="1">
    <source>
        <dbReference type="ARBA" id="ARBA00013260"/>
    </source>
</evidence>
<organism evidence="6 7">
    <name type="scientific">Lentithecium fluviatile CBS 122367</name>
    <dbReference type="NCBI Taxonomy" id="1168545"/>
    <lineage>
        <taxon>Eukaryota</taxon>
        <taxon>Fungi</taxon>
        <taxon>Dikarya</taxon>
        <taxon>Ascomycota</taxon>
        <taxon>Pezizomycotina</taxon>
        <taxon>Dothideomycetes</taxon>
        <taxon>Pleosporomycetidae</taxon>
        <taxon>Pleosporales</taxon>
        <taxon>Massarineae</taxon>
        <taxon>Lentitheciaceae</taxon>
        <taxon>Lentithecium</taxon>
    </lineage>
</organism>
<comment type="similarity">
    <text evidence="5">Belongs to the PTH family.</text>
</comment>
<dbReference type="GO" id="GO:0000049">
    <property type="term" value="F:tRNA binding"/>
    <property type="evidence" value="ECO:0007669"/>
    <property type="project" value="UniProtKB-KW"/>
</dbReference>
<dbReference type="InterPro" id="IPR018171">
    <property type="entry name" value="Pept_tRNA_hydro_CS"/>
</dbReference>
<keyword evidence="7" id="KW-1185">Reference proteome</keyword>
<accession>A0A6G1IL76</accession>
<dbReference type="EMBL" id="MU005607">
    <property type="protein sequence ID" value="KAF2678987.1"/>
    <property type="molecule type" value="Genomic_DNA"/>
</dbReference>
<dbReference type="PROSITE" id="PS01196">
    <property type="entry name" value="PEPT_TRNA_HYDROL_2"/>
    <property type="match status" value="1"/>
</dbReference>
<dbReference type="Proteomes" id="UP000799291">
    <property type="component" value="Unassembled WGS sequence"/>
</dbReference>
<dbReference type="InterPro" id="IPR036416">
    <property type="entry name" value="Pept_tRNA_hydro_sf"/>
</dbReference>
<protein>
    <recommendedName>
        <fullName evidence="1">peptidyl-tRNA hydrolase</fullName>
        <ecNumber evidence="1">3.1.1.29</ecNumber>
    </recommendedName>
</protein>
<name>A0A6G1IL76_9PLEO</name>
<evidence type="ECO:0000256" key="3">
    <source>
        <dbReference type="ARBA" id="ARBA00022801"/>
    </source>
</evidence>
<dbReference type="GO" id="GO:0004045">
    <property type="term" value="F:peptidyl-tRNA hydrolase activity"/>
    <property type="evidence" value="ECO:0007669"/>
    <property type="project" value="UniProtKB-EC"/>
</dbReference>
<reference evidence="6" key="1">
    <citation type="journal article" date="2020" name="Stud. Mycol.">
        <title>101 Dothideomycetes genomes: a test case for predicting lifestyles and emergence of pathogens.</title>
        <authorList>
            <person name="Haridas S."/>
            <person name="Albert R."/>
            <person name="Binder M."/>
            <person name="Bloem J."/>
            <person name="Labutti K."/>
            <person name="Salamov A."/>
            <person name="Andreopoulos B."/>
            <person name="Baker S."/>
            <person name="Barry K."/>
            <person name="Bills G."/>
            <person name="Bluhm B."/>
            <person name="Cannon C."/>
            <person name="Castanera R."/>
            <person name="Culley D."/>
            <person name="Daum C."/>
            <person name="Ezra D."/>
            <person name="Gonzalez J."/>
            <person name="Henrissat B."/>
            <person name="Kuo A."/>
            <person name="Liang C."/>
            <person name="Lipzen A."/>
            <person name="Lutzoni F."/>
            <person name="Magnuson J."/>
            <person name="Mondo S."/>
            <person name="Nolan M."/>
            <person name="Ohm R."/>
            <person name="Pangilinan J."/>
            <person name="Park H.-J."/>
            <person name="Ramirez L."/>
            <person name="Alfaro M."/>
            <person name="Sun H."/>
            <person name="Tritt A."/>
            <person name="Yoshinaga Y."/>
            <person name="Zwiers L.-H."/>
            <person name="Turgeon B."/>
            <person name="Goodwin S."/>
            <person name="Spatafora J."/>
            <person name="Crous P."/>
            <person name="Grigoriev I."/>
        </authorList>
    </citation>
    <scope>NUCLEOTIDE SEQUENCE</scope>
    <source>
        <strain evidence="6">CBS 122367</strain>
    </source>
</reference>
<evidence type="ECO:0000313" key="6">
    <source>
        <dbReference type="EMBL" id="KAF2678987.1"/>
    </source>
</evidence>
<evidence type="ECO:0000256" key="2">
    <source>
        <dbReference type="ARBA" id="ARBA00022555"/>
    </source>
</evidence>
<evidence type="ECO:0000256" key="4">
    <source>
        <dbReference type="ARBA" id="ARBA00022884"/>
    </source>
</evidence>
<dbReference type="Pfam" id="PF01195">
    <property type="entry name" value="Pept_tRNA_hydro"/>
    <property type="match status" value="1"/>
</dbReference>
<dbReference type="OrthoDB" id="1711136at2759"/>
<dbReference type="AlphaFoldDB" id="A0A6G1IL76"/>
<keyword evidence="3 6" id="KW-0378">Hydrolase</keyword>